<dbReference type="Gramene" id="scaffold_300293.1">
    <property type="protein sequence ID" value="scaffold_300293.1"/>
    <property type="gene ID" value="scaffold_300293.1"/>
</dbReference>
<evidence type="ECO:0000313" key="1">
    <source>
        <dbReference type="EMBL" id="EFH58541.1"/>
    </source>
</evidence>
<protein>
    <submittedName>
        <fullName evidence="1">Predicted protein</fullName>
    </submittedName>
</protein>
<gene>
    <name evidence="1" type="ORF">ARALYDRAFT_896323</name>
</gene>
<sequence>MAESFRYQANFDSLHELSDGDFDLSYEAISSLLITSKNSLSSTTTRTGGYSRIPTRVSEIADTSCNGNVMDTNQHEACETNPTLYSRFWKVASMSYTEIEALVKTKTPTTVREAIDGLEMMTPVSERPTWWDTTTEADADPTFGNLSKVLQFNCDIRDSGYLLTENATVTDTAWSNNVENVPSARLENKLKPYTLQMVAALNLAPVGNYPLGGRIRAYGLGVGIYPSCGSAFQVEAVYTTKMPSTDDETAVVAFERSYGEILMNLCLNILAIFGLFHLRKDKTYVRGNKNLNGIANSYLETLMIADKENLMMTKHKKCLVHIAPRPFGIAQTYWLAKVMYKHQLLMPLLASFYYTTPPRVQRIMVILGAAREWENLTAGQDVLEMFSDKLARLKTQEIAIKEAPPRYSDLYRFYGCDKKMEISDKIWSDVKALMPATYGFAMVAHVSEDGKKKDGIALARCVMNVERDMKKGGIFWKKLWRSKMQASSKERWFI</sequence>
<accession>D7L0F3</accession>
<organism evidence="2">
    <name type="scientific">Arabidopsis lyrata subsp. lyrata</name>
    <name type="common">Lyre-leaved rock-cress</name>
    <dbReference type="NCBI Taxonomy" id="81972"/>
    <lineage>
        <taxon>Eukaryota</taxon>
        <taxon>Viridiplantae</taxon>
        <taxon>Streptophyta</taxon>
        <taxon>Embryophyta</taxon>
        <taxon>Tracheophyta</taxon>
        <taxon>Spermatophyta</taxon>
        <taxon>Magnoliopsida</taxon>
        <taxon>eudicotyledons</taxon>
        <taxon>Gunneridae</taxon>
        <taxon>Pentapetalae</taxon>
        <taxon>rosids</taxon>
        <taxon>malvids</taxon>
        <taxon>Brassicales</taxon>
        <taxon>Brassicaceae</taxon>
        <taxon>Camelineae</taxon>
        <taxon>Arabidopsis</taxon>
    </lineage>
</organism>
<proteinExistence type="predicted"/>
<reference evidence="2" key="1">
    <citation type="journal article" date="2011" name="Nat. Genet.">
        <title>The Arabidopsis lyrata genome sequence and the basis of rapid genome size change.</title>
        <authorList>
            <person name="Hu T.T."/>
            <person name="Pattyn P."/>
            <person name="Bakker E.G."/>
            <person name="Cao J."/>
            <person name="Cheng J.-F."/>
            <person name="Clark R.M."/>
            <person name="Fahlgren N."/>
            <person name="Fawcett J.A."/>
            <person name="Grimwood J."/>
            <person name="Gundlach H."/>
            <person name="Haberer G."/>
            <person name="Hollister J.D."/>
            <person name="Ossowski S."/>
            <person name="Ottilar R.P."/>
            <person name="Salamov A.A."/>
            <person name="Schneeberger K."/>
            <person name="Spannagl M."/>
            <person name="Wang X."/>
            <person name="Yang L."/>
            <person name="Nasrallah M.E."/>
            <person name="Bergelson J."/>
            <person name="Carrington J.C."/>
            <person name="Gaut B.S."/>
            <person name="Schmutz J."/>
            <person name="Mayer K.F.X."/>
            <person name="Van de Peer Y."/>
            <person name="Grigoriev I.V."/>
            <person name="Nordborg M."/>
            <person name="Weigel D."/>
            <person name="Guo Y.-L."/>
        </authorList>
    </citation>
    <scope>NUCLEOTIDE SEQUENCE [LARGE SCALE GENOMIC DNA]</scope>
    <source>
        <strain evidence="2">cv. MN47</strain>
    </source>
</reference>
<dbReference type="Proteomes" id="UP000008694">
    <property type="component" value="Unassembled WGS sequence"/>
</dbReference>
<name>D7L0F3_ARALL</name>
<dbReference type="HOGENOM" id="CLU_552493_0_0_1"/>
<keyword evidence="2" id="KW-1185">Reference proteome</keyword>
<evidence type="ECO:0000313" key="2">
    <source>
        <dbReference type="Proteomes" id="UP000008694"/>
    </source>
</evidence>
<dbReference type="EMBL" id="GL348715">
    <property type="protein sequence ID" value="EFH58541.1"/>
    <property type="molecule type" value="Genomic_DNA"/>
</dbReference>
<dbReference type="AlphaFoldDB" id="D7L0F3"/>